<dbReference type="InterPro" id="IPR050256">
    <property type="entry name" value="Glycosyltransferase_2"/>
</dbReference>
<dbReference type="EC" id="2.4.1.54" evidence="3"/>
<reference evidence="3" key="1">
    <citation type="submission" date="2019-11" db="EMBL/GenBank/DDBJ databases">
        <authorList>
            <person name="Feng L."/>
        </authorList>
    </citation>
    <scope>NUCLEOTIDE SEQUENCE</scope>
    <source>
        <strain evidence="3">CintestinalisLFYP54</strain>
    </source>
</reference>
<dbReference type="Gene3D" id="3.90.550.10">
    <property type="entry name" value="Spore Coat Polysaccharide Biosynthesis Protein SpsA, Chain A"/>
    <property type="match status" value="1"/>
</dbReference>
<dbReference type="CDD" id="cd04179">
    <property type="entry name" value="DPM_DPG-synthase_like"/>
    <property type="match status" value="1"/>
</dbReference>
<dbReference type="GO" id="GO:0047267">
    <property type="term" value="F:undecaprenyl-phosphate mannosyltransferase activity"/>
    <property type="evidence" value="ECO:0007669"/>
    <property type="project" value="UniProtKB-EC"/>
</dbReference>
<dbReference type="RefSeq" id="WP_421756048.1">
    <property type="nucleotide sequence ID" value="NZ_CACRTN010000009.1"/>
</dbReference>
<dbReference type="InterPro" id="IPR001173">
    <property type="entry name" value="Glyco_trans_2-like"/>
</dbReference>
<dbReference type="Pfam" id="PF00535">
    <property type="entry name" value="Glycos_transf_2"/>
    <property type="match status" value="1"/>
</dbReference>
<name>A0A6N2YV83_9ACTN</name>
<sequence length="228" mass="25441">MSTLVIIPAYNEEACIARTVQELREQAPEYDYVVINDGSRDSTAQICRDLGFNLIDLPVNLGLTGAFQTGMKYAYMHGYDHAIQFDADGQHVPGHIADLVATMDATHADIVIGSRFVTERKPTSLRMLGSNLIAAFIRLTTGATIKDPTSGMRLYNRSVIEQFATRGDLTPEPETLAFLIKRQHATVVERQVSMRERAAGESYFTFSKSISYMATTCSAILFSLWFRR</sequence>
<dbReference type="AlphaFoldDB" id="A0A6N2YV83"/>
<dbReference type="InterPro" id="IPR029044">
    <property type="entry name" value="Nucleotide-diphossugar_trans"/>
</dbReference>
<comment type="similarity">
    <text evidence="1">Belongs to the glycosyltransferase 2 family.</text>
</comment>
<feature type="domain" description="Glycosyltransferase 2-like" evidence="2">
    <location>
        <begin position="5"/>
        <end position="162"/>
    </location>
</feature>
<dbReference type="EMBL" id="CACRTN010000009">
    <property type="protein sequence ID" value="VYT69510.1"/>
    <property type="molecule type" value="Genomic_DNA"/>
</dbReference>
<keyword evidence="3" id="KW-0808">Transferase</keyword>
<evidence type="ECO:0000313" key="3">
    <source>
        <dbReference type="EMBL" id="VYT69510.1"/>
    </source>
</evidence>
<dbReference type="SUPFAM" id="SSF53448">
    <property type="entry name" value="Nucleotide-diphospho-sugar transferases"/>
    <property type="match status" value="1"/>
</dbReference>
<keyword evidence="3" id="KW-0328">Glycosyltransferase</keyword>
<evidence type="ECO:0000256" key="1">
    <source>
        <dbReference type="ARBA" id="ARBA00006739"/>
    </source>
</evidence>
<dbReference type="PANTHER" id="PTHR48090">
    <property type="entry name" value="UNDECAPRENYL-PHOSPHATE 4-DEOXY-4-FORMAMIDO-L-ARABINOSE TRANSFERASE-RELATED"/>
    <property type="match status" value="1"/>
</dbReference>
<evidence type="ECO:0000259" key="2">
    <source>
        <dbReference type="Pfam" id="PF00535"/>
    </source>
</evidence>
<gene>
    <name evidence="3" type="ORF">CILFYP54_01299</name>
</gene>
<proteinExistence type="inferred from homology"/>
<accession>A0A6N2YV83</accession>
<organism evidence="3">
    <name type="scientific">Collinsella intestinalis</name>
    <dbReference type="NCBI Taxonomy" id="147207"/>
    <lineage>
        <taxon>Bacteria</taxon>
        <taxon>Bacillati</taxon>
        <taxon>Actinomycetota</taxon>
        <taxon>Coriobacteriia</taxon>
        <taxon>Coriobacteriales</taxon>
        <taxon>Coriobacteriaceae</taxon>
        <taxon>Collinsella</taxon>
    </lineage>
</organism>
<protein>
    <submittedName>
        <fullName evidence="3">Undecaprenyl-phosphate mannosyltransferase</fullName>
        <ecNumber evidence="3">2.4.1.54</ecNumber>
    </submittedName>
</protein>